<evidence type="ECO:0000256" key="3">
    <source>
        <dbReference type="ARBA" id="ARBA00022989"/>
    </source>
</evidence>
<dbReference type="STRING" id="27835.A0A0N4YMR6"/>
<evidence type="ECO:0000313" key="7">
    <source>
        <dbReference type="Proteomes" id="UP000271162"/>
    </source>
</evidence>
<comment type="subcellular location">
    <subcellularLocation>
        <location evidence="1">Membrane</location>
        <topology evidence="1">Multi-pass membrane protein</topology>
    </subcellularLocation>
</comment>
<dbReference type="OMA" id="EYDWCDY"/>
<dbReference type="GO" id="GO:0022857">
    <property type="term" value="F:transmembrane transporter activity"/>
    <property type="evidence" value="ECO:0007669"/>
    <property type="project" value="InterPro"/>
</dbReference>
<dbReference type="InterPro" id="IPR011701">
    <property type="entry name" value="MFS"/>
</dbReference>
<feature type="transmembrane region" description="Helical" evidence="5">
    <location>
        <begin position="146"/>
        <end position="167"/>
    </location>
</feature>
<dbReference type="PANTHER" id="PTHR23510:SF5">
    <property type="entry name" value="MFS DOMAIN-CONTAINING PROTEIN"/>
    <property type="match status" value="1"/>
</dbReference>
<keyword evidence="2 5" id="KW-0812">Transmembrane</keyword>
<feature type="transmembrane region" description="Helical" evidence="5">
    <location>
        <begin position="179"/>
        <end position="198"/>
    </location>
</feature>
<dbReference type="Pfam" id="PF07690">
    <property type="entry name" value="MFS_1"/>
    <property type="match status" value="1"/>
</dbReference>
<keyword evidence="7" id="KW-1185">Reference proteome</keyword>
<proteinExistence type="predicted"/>
<accession>A0A0N4YMR6</accession>
<evidence type="ECO:0000256" key="2">
    <source>
        <dbReference type="ARBA" id="ARBA00022692"/>
    </source>
</evidence>
<reference evidence="8" key="1">
    <citation type="submission" date="2017-02" db="UniProtKB">
        <authorList>
            <consortium name="WormBaseParasite"/>
        </authorList>
    </citation>
    <scope>IDENTIFICATION</scope>
</reference>
<dbReference type="InterPro" id="IPR051068">
    <property type="entry name" value="MFS_Domain-Containing_Protein"/>
</dbReference>
<dbReference type="AlphaFoldDB" id="A0A0N4YMR6"/>
<organism evidence="8">
    <name type="scientific">Nippostrongylus brasiliensis</name>
    <name type="common">Rat hookworm</name>
    <dbReference type="NCBI Taxonomy" id="27835"/>
    <lineage>
        <taxon>Eukaryota</taxon>
        <taxon>Metazoa</taxon>
        <taxon>Ecdysozoa</taxon>
        <taxon>Nematoda</taxon>
        <taxon>Chromadorea</taxon>
        <taxon>Rhabditida</taxon>
        <taxon>Rhabditina</taxon>
        <taxon>Rhabditomorpha</taxon>
        <taxon>Strongyloidea</taxon>
        <taxon>Heligmosomidae</taxon>
        <taxon>Nippostrongylus</taxon>
    </lineage>
</organism>
<feature type="transmembrane region" description="Helical" evidence="5">
    <location>
        <begin position="56"/>
        <end position="76"/>
    </location>
</feature>
<dbReference type="PANTHER" id="PTHR23510">
    <property type="entry name" value="INNER MEMBRANE TRANSPORT PROTEIN YAJR"/>
    <property type="match status" value="1"/>
</dbReference>
<dbReference type="InterPro" id="IPR036259">
    <property type="entry name" value="MFS_trans_sf"/>
</dbReference>
<evidence type="ECO:0000313" key="8">
    <source>
        <dbReference type="WBParaSite" id="NBR_0001848601-mRNA-1"/>
    </source>
</evidence>
<feature type="transmembrane region" description="Helical" evidence="5">
    <location>
        <begin position="284"/>
        <end position="304"/>
    </location>
</feature>
<sequence>MSIYFMSMWQYLTEVDSTATMDFFGWVAAMASLGCAVANPLFGLWNQRTGSSKTPISVGFTASALGNLLYGLLPVLPSNVKWAMLISRFFAGIGAEDPFLVIPKFDRLATVTLFYMWWLLAGIASTEGLAPPITIAMYNWTNEEAVLYNGIVQIVSCLVSTVGYTLIASTRIGNWDRRLLLLTGLALFWFCHFIHYPLPFYDGPLTHPPKRNGTEAVTGGGCPYEYDWCDYTPRVPLPLYLFNLGVLQGISYPLVSAPINTLLSEVLGPRKQVQALFEASGYKYIMVYQMVVIALAVVMVTVMHRRLVPLKMTPVTGKAAKYKRGTFYRM</sequence>
<evidence type="ECO:0000256" key="1">
    <source>
        <dbReference type="ARBA" id="ARBA00004141"/>
    </source>
</evidence>
<feature type="transmembrane region" description="Helical" evidence="5">
    <location>
        <begin position="23"/>
        <end position="44"/>
    </location>
</feature>
<protein>
    <submittedName>
        <fullName evidence="8">MFS domain-containing protein</fullName>
    </submittedName>
</protein>
<dbReference type="EMBL" id="UYSL01023460">
    <property type="protein sequence ID" value="VDL82212.1"/>
    <property type="molecule type" value="Genomic_DNA"/>
</dbReference>
<keyword evidence="3 5" id="KW-1133">Transmembrane helix</keyword>
<dbReference type="Proteomes" id="UP000271162">
    <property type="component" value="Unassembled WGS sequence"/>
</dbReference>
<feature type="transmembrane region" description="Helical" evidence="5">
    <location>
        <begin position="114"/>
        <end position="140"/>
    </location>
</feature>
<evidence type="ECO:0000256" key="4">
    <source>
        <dbReference type="ARBA" id="ARBA00023136"/>
    </source>
</evidence>
<dbReference type="WBParaSite" id="NBR_0001848601-mRNA-1">
    <property type="protein sequence ID" value="NBR_0001848601-mRNA-1"/>
    <property type="gene ID" value="NBR_0001848601"/>
</dbReference>
<evidence type="ECO:0000256" key="5">
    <source>
        <dbReference type="SAM" id="Phobius"/>
    </source>
</evidence>
<reference evidence="6 7" key="2">
    <citation type="submission" date="2018-11" db="EMBL/GenBank/DDBJ databases">
        <authorList>
            <consortium name="Pathogen Informatics"/>
        </authorList>
    </citation>
    <scope>NUCLEOTIDE SEQUENCE [LARGE SCALE GENOMIC DNA]</scope>
</reference>
<keyword evidence="4 5" id="KW-0472">Membrane</keyword>
<gene>
    <name evidence="6" type="ORF">NBR_LOCUS18487</name>
</gene>
<dbReference type="SUPFAM" id="SSF103473">
    <property type="entry name" value="MFS general substrate transporter"/>
    <property type="match status" value="2"/>
</dbReference>
<evidence type="ECO:0000313" key="6">
    <source>
        <dbReference type="EMBL" id="VDL82212.1"/>
    </source>
</evidence>
<dbReference type="Gene3D" id="1.20.1250.20">
    <property type="entry name" value="MFS general substrate transporter like domains"/>
    <property type="match status" value="1"/>
</dbReference>
<dbReference type="GO" id="GO:0005765">
    <property type="term" value="C:lysosomal membrane"/>
    <property type="evidence" value="ECO:0007669"/>
    <property type="project" value="TreeGrafter"/>
</dbReference>
<name>A0A0N4YMR6_NIPBR</name>